<dbReference type="GO" id="GO:0005886">
    <property type="term" value="C:plasma membrane"/>
    <property type="evidence" value="ECO:0007669"/>
    <property type="project" value="TreeGrafter"/>
</dbReference>
<dbReference type="SUPFAM" id="SSF63825">
    <property type="entry name" value="YWTD domain"/>
    <property type="match status" value="1"/>
</dbReference>
<comment type="caution">
    <text evidence="6">Lacks conserved residue(s) required for the propagation of feature annotation.</text>
</comment>
<feature type="signal peptide" evidence="9">
    <location>
        <begin position="1"/>
        <end position="25"/>
    </location>
</feature>
<dbReference type="InterPro" id="IPR002859">
    <property type="entry name" value="PKD/REJ-like"/>
</dbReference>
<feature type="transmembrane region" description="Helical" evidence="8">
    <location>
        <begin position="1911"/>
        <end position="1929"/>
    </location>
</feature>
<dbReference type="Gene3D" id="2.40.10.500">
    <property type="match status" value="2"/>
</dbReference>
<evidence type="ECO:0000259" key="10">
    <source>
        <dbReference type="PROSITE" id="PS50095"/>
    </source>
</evidence>
<dbReference type="Proteomes" id="UP000663852">
    <property type="component" value="Unassembled WGS sequence"/>
</dbReference>
<dbReference type="PROSITE" id="PS50095">
    <property type="entry name" value="PLAT"/>
    <property type="match status" value="1"/>
</dbReference>
<accession>A0A814AFT7</accession>
<keyword evidence="3" id="KW-0677">Repeat</keyword>
<dbReference type="SUPFAM" id="SSF101898">
    <property type="entry name" value="NHL repeat"/>
    <property type="match status" value="1"/>
</dbReference>
<feature type="transmembrane region" description="Helical" evidence="8">
    <location>
        <begin position="2022"/>
        <end position="2045"/>
    </location>
</feature>
<keyword evidence="2 8" id="KW-0812">Transmembrane</keyword>
<evidence type="ECO:0000256" key="5">
    <source>
        <dbReference type="ARBA" id="ARBA00023136"/>
    </source>
</evidence>
<evidence type="ECO:0000256" key="9">
    <source>
        <dbReference type="SAM" id="SignalP"/>
    </source>
</evidence>
<reference evidence="11" key="1">
    <citation type="submission" date="2021-02" db="EMBL/GenBank/DDBJ databases">
        <authorList>
            <person name="Nowell W R."/>
        </authorList>
    </citation>
    <scope>NUCLEOTIDE SEQUENCE</scope>
</reference>
<comment type="caution">
    <text evidence="11">The sequence shown here is derived from an EMBL/GenBank/DDBJ whole genome shotgun (WGS) entry which is preliminary data.</text>
</comment>
<proteinExistence type="predicted"/>
<dbReference type="SUPFAM" id="SSF49723">
    <property type="entry name" value="Lipase/lipooxygenase domain (PLAT/LH2 domain)"/>
    <property type="match status" value="1"/>
</dbReference>
<dbReference type="GO" id="GO:0005261">
    <property type="term" value="F:monoatomic cation channel activity"/>
    <property type="evidence" value="ECO:0007669"/>
    <property type="project" value="TreeGrafter"/>
</dbReference>
<dbReference type="SUPFAM" id="SSF63829">
    <property type="entry name" value="Calcium-dependent phosphotriesterase"/>
    <property type="match status" value="1"/>
</dbReference>
<dbReference type="EMBL" id="CAJNOJ010000036">
    <property type="protein sequence ID" value="CAF0912143.1"/>
    <property type="molecule type" value="Genomic_DNA"/>
</dbReference>
<dbReference type="Gene3D" id="2.60.60.20">
    <property type="entry name" value="PLAT/LH2 domain"/>
    <property type="match status" value="1"/>
</dbReference>
<dbReference type="OrthoDB" id="444119at2759"/>
<keyword evidence="4 8" id="KW-1133">Transmembrane helix</keyword>
<feature type="repeat" description="NHL" evidence="7">
    <location>
        <begin position="190"/>
        <end position="220"/>
    </location>
</feature>
<protein>
    <recommendedName>
        <fullName evidence="10">PLAT domain-containing protein</fullName>
    </recommendedName>
</protein>
<dbReference type="InterPro" id="IPR011042">
    <property type="entry name" value="6-blade_b-propeller_TolB-like"/>
</dbReference>
<dbReference type="PANTHER" id="PTHR46730:SF1">
    <property type="entry name" value="PLAT DOMAIN-CONTAINING PROTEIN"/>
    <property type="match status" value="1"/>
</dbReference>
<evidence type="ECO:0000256" key="6">
    <source>
        <dbReference type="PROSITE-ProRule" id="PRU00152"/>
    </source>
</evidence>
<name>A0A814AFT7_ADIRI</name>
<organism evidence="11 12">
    <name type="scientific">Adineta ricciae</name>
    <name type="common">Rotifer</name>
    <dbReference type="NCBI Taxonomy" id="249248"/>
    <lineage>
        <taxon>Eukaryota</taxon>
        <taxon>Metazoa</taxon>
        <taxon>Spiralia</taxon>
        <taxon>Gnathifera</taxon>
        <taxon>Rotifera</taxon>
        <taxon>Eurotatoria</taxon>
        <taxon>Bdelloidea</taxon>
        <taxon>Adinetida</taxon>
        <taxon>Adinetidae</taxon>
        <taxon>Adineta</taxon>
    </lineage>
</organism>
<feature type="chain" id="PRO_5032921057" description="PLAT domain-containing protein" evidence="9">
    <location>
        <begin position="26"/>
        <end position="2129"/>
    </location>
</feature>
<dbReference type="PANTHER" id="PTHR46730">
    <property type="entry name" value="POLYCYSTIN-1"/>
    <property type="match status" value="1"/>
</dbReference>
<dbReference type="GO" id="GO:0006816">
    <property type="term" value="P:calcium ion transport"/>
    <property type="evidence" value="ECO:0007669"/>
    <property type="project" value="TreeGrafter"/>
</dbReference>
<evidence type="ECO:0000256" key="4">
    <source>
        <dbReference type="ARBA" id="ARBA00022989"/>
    </source>
</evidence>
<keyword evidence="9" id="KW-0732">Signal</keyword>
<feature type="repeat" description="NHL" evidence="7">
    <location>
        <begin position="281"/>
        <end position="317"/>
    </location>
</feature>
<dbReference type="InterPro" id="IPR036392">
    <property type="entry name" value="PLAT/LH2_dom_sf"/>
</dbReference>
<dbReference type="CDD" id="cd05819">
    <property type="entry name" value="NHL"/>
    <property type="match status" value="2"/>
</dbReference>
<evidence type="ECO:0000313" key="11">
    <source>
        <dbReference type="EMBL" id="CAF0912143.1"/>
    </source>
</evidence>
<evidence type="ECO:0000256" key="8">
    <source>
        <dbReference type="SAM" id="Phobius"/>
    </source>
</evidence>
<evidence type="ECO:0000256" key="3">
    <source>
        <dbReference type="ARBA" id="ARBA00022737"/>
    </source>
</evidence>
<evidence type="ECO:0000256" key="2">
    <source>
        <dbReference type="ARBA" id="ARBA00022692"/>
    </source>
</evidence>
<dbReference type="Pfam" id="PF02010">
    <property type="entry name" value="REJ"/>
    <property type="match status" value="1"/>
</dbReference>
<sequence length="2129" mass="237766">MRTALTRHSLVIWLTILLNTKHTTSVSYNQPKLSACATWEPSAITFADASTIGSNPMDVFVDINNTVYVSGKTSSNAFVWFQGSTFPDRNLSGDYNASYSIFVGNDGSIYLDSGEGKNRVDRWSLNVSWGTPVMYTNFSFCRDIFIDLNNNIYCSIGDFHRVVRRSWNDSANTITVVAGNGTAAPASNTLSEPRGIFVDAFRRLYVADCGNDRVQLFQPNSLTANTIVGNGTAGTISLNCPCGLITDVDGNLFIADSKYNRIVRSGNSGSQCIIGCSKTGGSAANQLLSPQGLSFDSYGNMYVVDKANSRIQKFTLATNSCGLSLNQPMFCPSAEWDLNGTIFADNTTIGNKPNSIWVDRKNNVYTSLQETNSVLIWFNQSSSSMQNISYDIRYPYGLFITNNGDLYIDNGFLKGRVDKWSLSENRSSTVMLVTGSCYSLFIDIYDNLYCSLGALHKIIKKSIYTPTNASQLIAGNGTNGTDSNLLNQPYGIFVDIALNLYVADCGNNRVQRFPSGQVTATTVTANSSLYGISLSSPTAVILDKGNNLFIMDSHNNRIVVVGSMGTKCLIGCTSINMASSSILNAPLMFTFDRDGNIFVTDYGNDRIVKFRFIEDSCAQTTVTSTEITTSGSWTSLQTNHITTDISTVTTGSMTTLGNQNCFAPAVVLIPGTSSLSLPIQNRRNQDLYISSYIQLKCNTSLSTNIQWTIRSCSSTNCLTPVQLDSSIITTFSELYLPARTLSYGLYQFELRVTMNTSLNLTSTNSAFVTVIASNITANLVQYGTSMITRGRSQDFTLDPGSFSIDPDGNVFNASHWKYEYYCRIYGFYDFPNILGSLLTIDDPRITQFNSSCLSNTSRNQAPLQFGGGSISPNSSLTIRSYSLASNQTYEFQVIMTNRQNPAIQTTGYLLARIEDRKSQMITVACVIAELCVSITEFQIINPTTQVELFSACSEDCSTVLNITWNVYKGTYVSSSIQWTLFNESKLYENVWFFGSHTSNFTATKDLFLNNAQTTHWRFEVVYTSASENSSSALDFILNQPPRNGSCSISPLNGTTSTVFNISCLNWIDEDEIKGYSIYGYTSENPEQTIIAFSAVSDFQVYLPSGDSKTSLLQLTVYIRDSFDAVVEFNLTAVIVTVDSAIVADFVHNLQNASSSSAVNPIIQLLVSGNQNMIAQIITSLAKEFNRINTQNAHYAFSNGISLNTFTVSPLNSQRLLNANISLNTPILQEYLKQLNNYINTRDYLMMYLSKLPITSLSSISLQASALAQLTQATNQLTRTSSAIASDKCYQLASALHSKSSQVFFQDVQRAAVHLAECTSNVLTAINGPLQQRTIVLDLDSFRANTFPQDYETNLELEWANPNLFANGDDFSWETIQKSRIIYYQKQTANTISNQAKETMSLLTNALNLHLNIGQNLTMNTSAVFMSLETLQLESLANKSTRQAENAYIHIPSNLQVNLSANSAVSLRSILQPLASASNFQITNLSTSLSLSILDRSGKEISVQALKDHPIELLIPRDPNIVIPSMVLQNVTAMNYAPHQLLFNLHFVDIISTLPVSVHFEMRPLNKTRSYLLIYKFDSSPQLNTSIRQIDGWSLLCPSNLNVDDIYTYFIDNQLTVGHQSVIFGIRELNSTDYCLNQSLSNPPILNEPFKFSTNYELRIYTSGCYYLDSNNNWQSDGLVVGSATNHYQTQCFSTHLTTFAGGFLVLPAPTSWNYVFSNVDFVKIKTIYVTVICISMLYFIILVIYVQYKDRRDLATCGVTPLLDNYKLDQYFYEVLFFTRTLSTPHRSILQRGGIDAFVMDVPKSIGLLSYIRIRCDNSGKVPSASWFLKYIIVCDSQMMEKFSFICQDWLAFENDDGAIEWALTYADKWQRQQFSDVLSKHVYHSVSAGHLWHSIFSRLPTSKFTRVQRCTCYFVLLVTAMLLNILYYNQANDTKVKQNTGSLIIRPFYITPEQITIEFIVGALTFLLSILLVEFFRCIRSSHPSISSLREAMYKIIQKPVPEEMVITTDKTKRSKLILPWWCLFIVYTLSFIMLHISTFFIIARGIEFGDLKTQKWLTSLLSGFFFSMFVVQPVKVIGLAVLFAFFMRSTDQEMMRSNYSNGNHIFPSKIDELLDVLNQSYMSQQLQ</sequence>
<keyword evidence="5 8" id="KW-0472">Membrane</keyword>
<feature type="transmembrane region" description="Helical" evidence="8">
    <location>
        <begin position="1727"/>
        <end position="1746"/>
    </location>
</feature>
<evidence type="ECO:0000256" key="1">
    <source>
        <dbReference type="ARBA" id="ARBA00004370"/>
    </source>
</evidence>
<dbReference type="PROSITE" id="PS51125">
    <property type="entry name" value="NHL"/>
    <property type="match status" value="2"/>
</dbReference>
<feature type="domain" description="PLAT" evidence="10">
    <location>
        <begin position="1746"/>
        <end position="1865"/>
    </location>
</feature>
<evidence type="ECO:0000313" key="12">
    <source>
        <dbReference type="Proteomes" id="UP000663852"/>
    </source>
</evidence>
<gene>
    <name evidence="11" type="ORF">EDS130_LOCUS10331</name>
</gene>
<dbReference type="Gene3D" id="2.120.10.30">
    <property type="entry name" value="TolB, C-terminal domain"/>
    <property type="match status" value="2"/>
</dbReference>
<feature type="transmembrane region" description="Helical" evidence="8">
    <location>
        <begin position="1956"/>
        <end position="1977"/>
    </location>
</feature>
<comment type="subcellular location">
    <subcellularLocation>
        <location evidence="1">Membrane</location>
    </subcellularLocation>
</comment>
<dbReference type="InterPro" id="IPR001024">
    <property type="entry name" value="PLAT/LH2_dom"/>
</dbReference>
<feature type="transmembrane region" description="Helical" evidence="8">
    <location>
        <begin position="2065"/>
        <end position="2088"/>
    </location>
</feature>
<dbReference type="InterPro" id="IPR001258">
    <property type="entry name" value="NHL_repeat"/>
</dbReference>
<evidence type="ECO:0000256" key="7">
    <source>
        <dbReference type="PROSITE-ProRule" id="PRU00504"/>
    </source>
</evidence>
<dbReference type="Pfam" id="PF01477">
    <property type="entry name" value="PLAT"/>
    <property type="match status" value="1"/>
</dbReference>